<feature type="compositionally biased region" description="Polar residues" evidence="2">
    <location>
        <begin position="315"/>
        <end position="338"/>
    </location>
</feature>
<organism evidence="3 4">
    <name type="scientific">Loxostege sticticalis</name>
    <name type="common">Beet webworm moth</name>
    <dbReference type="NCBI Taxonomy" id="481309"/>
    <lineage>
        <taxon>Eukaryota</taxon>
        <taxon>Metazoa</taxon>
        <taxon>Ecdysozoa</taxon>
        <taxon>Arthropoda</taxon>
        <taxon>Hexapoda</taxon>
        <taxon>Insecta</taxon>
        <taxon>Pterygota</taxon>
        <taxon>Neoptera</taxon>
        <taxon>Endopterygota</taxon>
        <taxon>Lepidoptera</taxon>
        <taxon>Glossata</taxon>
        <taxon>Ditrysia</taxon>
        <taxon>Pyraloidea</taxon>
        <taxon>Crambidae</taxon>
        <taxon>Pyraustinae</taxon>
        <taxon>Loxostege</taxon>
    </lineage>
</organism>
<feature type="region of interest" description="Disordered" evidence="2">
    <location>
        <begin position="257"/>
        <end position="338"/>
    </location>
</feature>
<accession>A0ABR3HZK6</accession>
<feature type="region of interest" description="Disordered" evidence="2">
    <location>
        <begin position="828"/>
        <end position="856"/>
    </location>
</feature>
<evidence type="ECO:0000313" key="3">
    <source>
        <dbReference type="EMBL" id="KAL0881970.1"/>
    </source>
</evidence>
<feature type="compositionally biased region" description="Basic and acidic residues" evidence="2">
    <location>
        <begin position="287"/>
        <end position="299"/>
    </location>
</feature>
<dbReference type="EMBL" id="JBEUOH010000011">
    <property type="protein sequence ID" value="KAL0881970.1"/>
    <property type="molecule type" value="Genomic_DNA"/>
</dbReference>
<gene>
    <name evidence="3" type="ORF">ABMA27_001722</name>
</gene>
<evidence type="ECO:0000313" key="4">
    <source>
        <dbReference type="Proteomes" id="UP001549920"/>
    </source>
</evidence>
<feature type="compositionally biased region" description="Polar residues" evidence="2">
    <location>
        <begin position="828"/>
        <end position="838"/>
    </location>
</feature>
<feature type="region of interest" description="Disordered" evidence="2">
    <location>
        <begin position="71"/>
        <end position="93"/>
    </location>
</feature>
<feature type="compositionally biased region" description="Basic and acidic residues" evidence="2">
    <location>
        <begin position="84"/>
        <end position="93"/>
    </location>
</feature>
<evidence type="ECO:0000256" key="1">
    <source>
        <dbReference type="SAM" id="Coils"/>
    </source>
</evidence>
<feature type="region of interest" description="Disordered" evidence="2">
    <location>
        <begin position="886"/>
        <end position="929"/>
    </location>
</feature>
<proteinExistence type="predicted"/>
<evidence type="ECO:0008006" key="5">
    <source>
        <dbReference type="Google" id="ProtNLM"/>
    </source>
</evidence>
<keyword evidence="4" id="KW-1185">Reference proteome</keyword>
<evidence type="ECO:0000256" key="2">
    <source>
        <dbReference type="SAM" id="MobiDB-lite"/>
    </source>
</evidence>
<comment type="caution">
    <text evidence="3">The sequence shown here is derived from an EMBL/GenBank/DDBJ whole genome shotgun (WGS) entry which is preliminary data.</text>
</comment>
<protein>
    <recommendedName>
        <fullName evidence="5">Centrobin</fullName>
    </recommendedName>
</protein>
<dbReference type="Proteomes" id="UP001549920">
    <property type="component" value="Unassembled WGS sequence"/>
</dbReference>
<reference evidence="3 4" key="1">
    <citation type="submission" date="2024-06" db="EMBL/GenBank/DDBJ databases">
        <title>A chromosome-level genome assembly of beet webworm, Loxostege sticticalis.</title>
        <authorList>
            <person name="Zhang Y."/>
        </authorList>
    </citation>
    <scope>NUCLEOTIDE SEQUENCE [LARGE SCALE GENOMIC DNA]</scope>
    <source>
        <strain evidence="3">AQ026</strain>
        <tissue evidence="3">Whole body</tissue>
    </source>
</reference>
<dbReference type="PANTHER" id="PTHR34439:SF1">
    <property type="entry name" value="CENTROBIN"/>
    <property type="match status" value="1"/>
</dbReference>
<name>A0ABR3HZK6_LOXSC</name>
<feature type="compositionally biased region" description="Basic and acidic residues" evidence="2">
    <location>
        <begin position="896"/>
        <end position="914"/>
    </location>
</feature>
<feature type="compositionally biased region" description="Polar residues" evidence="2">
    <location>
        <begin position="257"/>
        <end position="270"/>
    </location>
</feature>
<sequence>MSETDDTDVLLLIPPNFFLVNSSGSEDSLLESSRTVVHKPVSCTAQVLGKLVNQVHSLESRLESLELNSTSDTVSTLGPLSKSKRWDTTDSLDSRSLDSKYFTFPRRRRRKNVRKEKKRELSLTSLDSSSVRSKTVPSLKLTKDYQEASVKYPEINDARSMDGDISSIVSTPSKKNDKLLLHEIDEFLTKVESYESPDSKYKDQGTSLSPENVIKATGDYIAHKLDSKNSDDVRLPSGRIVSSNILDKYIYLVKNQAGTSSQSEKASTHSILHKTSEDMSSMSRPDNNIKESHTSKPETRSPSIRKLNFSDSKDVQPTSTPKRVPPANTSHLDSFRPSSNKIYDRATKVLEQYKAHSFSRPGQSSVAETSYLMSPKKDEFKMPQMRPYGLDNKESLKYAALQNKLIDSIDTDLLSLSDLWGEKAEGRMDKGESVKLEEERLKREHCESMIQQLQKKILEQQEKLAVALKVDRAKDAAIAKLRDAWIKITSSLDKAEERHRSALDKMVREVENYKMVADDAQKKTNHFEAELYKALDLAHDYQDKCKQMALEKKNLEENLEKAITSHREIINHKDKEIEVLKENYGTVMKLNKQSTDCVKNLEDTLEREKTEHELTKSKVNELGRRIQSFNEETALVLQERDILKEKVNEERARANMLERQLCEKQNQTSELLKKCDNLDNEVKTLRKHLELQKNELKVHYQKQLEDAVLGKLQEFQVQLERAERDLEQSAREKEANIVDGFNKQITRIEEQHKLEVNVLEEKQKEEINLYRLQLAQASEKIGLLENKLESYRRRRGQIASQLHGVMEAQWRQALLILTSNNHASSLDLTRPDSVSTAAAQDYAPPKIPPGACPPARDVARPERLFNFEGLSDNELQQYVKLLLTKPPNLDGSGDCARSHEEPTSDRPERTERKDKPRRSLSASKPPWKA</sequence>
<feature type="coiled-coil region" evidence="1">
    <location>
        <begin position="436"/>
        <end position="794"/>
    </location>
</feature>
<dbReference type="PANTHER" id="PTHR34439">
    <property type="entry name" value="CENTROBIN"/>
    <property type="match status" value="1"/>
</dbReference>
<dbReference type="InterPro" id="IPR038923">
    <property type="entry name" value="Centrobin"/>
</dbReference>
<keyword evidence="1" id="KW-0175">Coiled coil</keyword>